<evidence type="ECO:0000256" key="1">
    <source>
        <dbReference type="SAM" id="Phobius"/>
    </source>
</evidence>
<feature type="transmembrane region" description="Helical" evidence="1">
    <location>
        <begin position="83"/>
        <end position="102"/>
    </location>
</feature>
<feature type="transmembrane region" description="Helical" evidence="1">
    <location>
        <begin position="41"/>
        <end position="62"/>
    </location>
</feature>
<evidence type="ECO:0000313" key="2">
    <source>
        <dbReference type="EMBL" id="MBD2799516.1"/>
    </source>
</evidence>
<feature type="transmembrane region" description="Helical" evidence="1">
    <location>
        <begin position="7"/>
        <end position="26"/>
    </location>
</feature>
<dbReference type="EMBL" id="JACXBF010000094">
    <property type="protein sequence ID" value="MBD2799516.1"/>
    <property type="molecule type" value="Genomic_DNA"/>
</dbReference>
<evidence type="ECO:0008006" key="3">
    <source>
        <dbReference type="Google" id="ProtNLM"/>
    </source>
</evidence>
<accession>A0AAW3YQ73</accession>
<keyword evidence="1" id="KW-1133">Transmembrane helix</keyword>
<gene>
    <name evidence="2" type="ORF">ID854_03320</name>
</gene>
<dbReference type="RefSeq" id="WP_323868404.1">
    <property type="nucleotide sequence ID" value="NZ_JACXBF010000094.1"/>
</dbReference>
<dbReference type="AlphaFoldDB" id="A0AAW3YQ73"/>
<proteinExistence type="predicted"/>
<reference evidence="2" key="1">
    <citation type="submission" date="2020-09" db="EMBL/GenBank/DDBJ databases">
        <authorList>
            <person name="Palma L."/>
            <person name="Caballero P."/>
            <person name="Berry C."/>
            <person name="Del Valle E."/>
        </authorList>
    </citation>
    <scope>NUCLEOTIDE SEQUENCE</scope>
    <source>
        <strain evidence="2">M</strain>
    </source>
</reference>
<keyword evidence="1" id="KW-0812">Transmembrane</keyword>
<keyword evidence="1" id="KW-0472">Membrane</keyword>
<comment type="caution">
    <text evidence="2">The sequence shown here is derived from an EMBL/GenBank/DDBJ whole genome shotgun (WGS) entry which is preliminary data.</text>
</comment>
<name>A0AAW3YQ73_9GAMM</name>
<organism evidence="2">
    <name type="scientific">Xenorhabdus szentirmaii</name>
    <dbReference type="NCBI Taxonomy" id="290112"/>
    <lineage>
        <taxon>Bacteria</taxon>
        <taxon>Pseudomonadati</taxon>
        <taxon>Pseudomonadota</taxon>
        <taxon>Gammaproteobacteria</taxon>
        <taxon>Enterobacterales</taxon>
        <taxon>Morganellaceae</taxon>
        <taxon>Xenorhabdus</taxon>
    </lineage>
</organism>
<protein>
    <recommendedName>
        <fullName evidence="3">Phage abortive infection protein</fullName>
    </recommendedName>
</protein>
<dbReference type="Proteomes" id="UP001193920">
    <property type="component" value="Unassembled WGS sequence"/>
</dbReference>
<sequence length="378" mass="44945">MSSERSIFCLFIIFMFFIIPFSIFLIKGKLHLDEERLDKQGLFWFATITPIVLFFIFGYLIWSNYTLRLDENGLNTFFEISKFPLSILALSPVLGLIVSNIHRTIQTNAQIKRTEEQIRLTSMKNNMDAFYAHYKYIIEGLSEINIHNHYHYDNFKFNNIKFKDNYLNKFKIDEEIVIKNTRKLFNDIYKRHGDLKYGFNPKLNKKFMSLMFNNIDGMTNVLNSFEFTLLATGNKVKMNLNESFDYVDFFERLKVQFESIKRIIHIHDFLSIDYFYDLLKSKEYEILFNNNGFYISDADYNKSLLLFIIFCEMTNKNIMSISDVIVKISNLIYSDPIYDVSSDCDKIIRMNDKISSWSESCFCSVPTYFYIECIFLKT</sequence>
<reference evidence="2" key="2">
    <citation type="journal article" date="2024" name="Toxins">
        <title>Genome Sequence Analysis of Native Xenorhabdus Strains Isolated from Entomopathogenic Nematodes in Argentina.</title>
        <authorList>
            <person name="Palma L."/>
            <person name="Frizzo L."/>
            <person name="Kaiser S."/>
            <person name="Berry C."/>
            <person name="Caballero P."/>
            <person name="Bode H.B."/>
            <person name="Del Valle E.E."/>
        </authorList>
    </citation>
    <scope>NUCLEOTIDE SEQUENCE</scope>
    <source>
        <strain evidence="2">M</strain>
    </source>
</reference>